<evidence type="ECO:0000313" key="3">
    <source>
        <dbReference type="EMBL" id="SDR16806.1"/>
    </source>
</evidence>
<feature type="compositionally biased region" description="Low complexity" evidence="1">
    <location>
        <begin position="1"/>
        <end position="17"/>
    </location>
</feature>
<gene>
    <name evidence="3" type="ORF">SAMN04489718_3888</name>
</gene>
<dbReference type="Pfam" id="PF13560">
    <property type="entry name" value="HTH_31"/>
    <property type="match status" value="1"/>
</dbReference>
<dbReference type="Gene3D" id="1.10.260.40">
    <property type="entry name" value="lambda repressor-like DNA-binding domains"/>
    <property type="match status" value="1"/>
</dbReference>
<dbReference type="RefSeq" id="WP_217637924.1">
    <property type="nucleotide sequence ID" value="NZ_FNKO01000002.1"/>
</dbReference>
<dbReference type="Proteomes" id="UP000199301">
    <property type="component" value="Unassembled WGS sequence"/>
</dbReference>
<evidence type="ECO:0000256" key="1">
    <source>
        <dbReference type="SAM" id="MobiDB-lite"/>
    </source>
</evidence>
<protein>
    <submittedName>
        <fullName evidence="3">Helix-turn-helix domain-containing protein</fullName>
    </submittedName>
</protein>
<dbReference type="InterPro" id="IPR043917">
    <property type="entry name" value="DUF5753"/>
</dbReference>
<dbReference type="AlphaFoldDB" id="A0A1H1GVE9"/>
<evidence type="ECO:0000259" key="2">
    <source>
        <dbReference type="PROSITE" id="PS50943"/>
    </source>
</evidence>
<organism evidence="3 4">
    <name type="scientific">Actinopolyspora saharensis</name>
    <dbReference type="NCBI Taxonomy" id="995062"/>
    <lineage>
        <taxon>Bacteria</taxon>
        <taxon>Bacillati</taxon>
        <taxon>Actinomycetota</taxon>
        <taxon>Actinomycetes</taxon>
        <taxon>Actinopolysporales</taxon>
        <taxon>Actinopolysporaceae</taxon>
        <taxon>Actinopolyspora</taxon>
    </lineage>
</organism>
<name>A0A1H1GVE9_9ACTN</name>
<dbReference type="CDD" id="cd00093">
    <property type="entry name" value="HTH_XRE"/>
    <property type="match status" value="1"/>
</dbReference>
<dbReference type="Pfam" id="PF19054">
    <property type="entry name" value="DUF5753"/>
    <property type="match status" value="1"/>
</dbReference>
<dbReference type="EMBL" id="FNKO01000002">
    <property type="protein sequence ID" value="SDR16806.1"/>
    <property type="molecule type" value="Genomic_DNA"/>
</dbReference>
<dbReference type="InterPro" id="IPR010982">
    <property type="entry name" value="Lambda_DNA-bd_dom_sf"/>
</dbReference>
<sequence length="257" mass="28585">MTTRSVASSLGVSPSSVNRTEMGQRIPNRDEMNALCALYGVTGDEKVLLVEKAATPLENTAWLELASREPGEMTSLTVLEREARSIKNVEVALIPGLAQTPDYSRLMMSTVDVPDQDLDQRVAARLGRQALLSRRCPPEVSFFVDEGALRRTLGDTRVMREQLEHLLVVQRRDWVTLRVIPLDARAHPAMDGSFTLYELPDGELYVFVESRVFGVFLTEPADVDPFVEACRKLEEHALDESGSNALIEEIVEGLSDE</sequence>
<proteinExistence type="predicted"/>
<dbReference type="GO" id="GO:0003677">
    <property type="term" value="F:DNA binding"/>
    <property type="evidence" value="ECO:0007669"/>
    <property type="project" value="InterPro"/>
</dbReference>
<accession>A0A1H1GVE9</accession>
<feature type="domain" description="HTH cro/C1-type" evidence="2">
    <location>
        <begin position="6"/>
        <end position="46"/>
    </location>
</feature>
<keyword evidence="4" id="KW-1185">Reference proteome</keyword>
<reference evidence="4" key="1">
    <citation type="submission" date="2016-10" db="EMBL/GenBank/DDBJ databases">
        <authorList>
            <person name="Varghese N."/>
            <person name="Submissions S."/>
        </authorList>
    </citation>
    <scope>NUCLEOTIDE SEQUENCE [LARGE SCALE GENOMIC DNA]</scope>
    <source>
        <strain evidence="4">DSM 45459</strain>
    </source>
</reference>
<evidence type="ECO:0000313" key="4">
    <source>
        <dbReference type="Proteomes" id="UP000199301"/>
    </source>
</evidence>
<dbReference type="InterPro" id="IPR001387">
    <property type="entry name" value="Cro/C1-type_HTH"/>
</dbReference>
<dbReference type="PROSITE" id="PS50943">
    <property type="entry name" value="HTH_CROC1"/>
    <property type="match status" value="1"/>
</dbReference>
<dbReference type="SUPFAM" id="SSF47413">
    <property type="entry name" value="lambda repressor-like DNA-binding domains"/>
    <property type="match status" value="1"/>
</dbReference>
<dbReference type="STRING" id="995062.SAMN04489718_3888"/>
<feature type="region of interest" description="Disordered" evidence="1">
    <location>
        <begin position="1"/>
        <end position="26"/>
    </location>
</feature>